<dbReference type="PANTHER" id="PTHR33993:SF14">
    <property type="entry name" value="GB|AAF24581.1"/>
    <property type="match status" value="1"/>
</dbReference>
<evidence type="ECO:0000259" key="1">
    <source>
        <dbReference type="PROSITE" id="PS51819"/>
    </source>
</evidence>
<dbReference type="CDD" id="cd07247">
    <property type="entry name" value="SgaA_N_like"/>
    <property type="match status" value="1"/>
</dbReference>
<dbReference type="SUPFAM" id="SSF54593">
    <property type="entry name" value="Glyoxalase/Bleomycin resistance protein/Dihydroxybiphenyl dioxygenase"/>
    <property type="match status" value="2"/>
</dbReference>
<dbReference type="EMBL" id="CP121106">
    <property type="protein sequence ID" value="WFL78438.1"/>
    <property type="molecule type" value="Genomic_DNA"/>
</dbReference>
<dbReference type="RefSeq" id="WP_278017128.1">
    <property type="nucleotide sequence ID" value="NZ_CP121106.1"/>
</dbReference>
<protein>
    <submittedName>
        <fullName evidence="2">VOC family protein</fullName>
    </submittedName>
</protein>
<dbReference type="Pfam" id="PF00903">
    <property type="entry name" value="Glyoxalase"/>
    <property type="match status" value="1"/>
</dbReference>
<organism evidence="2 3">
    <name type="scientific">Altererythrobacter arenosus</name>
    <dbReference type="NCBI Taxonomy" id="3032592"/>
    <lineage>
        <taxon>Bacteria</taxon>
        <taxon>Pseudomonadati</taxon>
        <taxon>Pseudomonadota</taxon>
        <taxon>Alphaproteobacteria</taxon>
        <taxon>Sphingomonadales</taxon>
        <taxon>Erythrobacteraceae</taxon>
        <taxon>Altererythrobacter</taxon>
    </lineage>
</organism>
<dbReference type="PANTHER" id="PTHR33993">
    <property type="entry name" value="GLYOXALASE-RELATED"/>
    <property type="match status" value="1"/>
</dbReference>
<accession>A0ABY8FWU3</accession>
<feature type="domain" description="VOC" evidence="1">
    <location>
        <begin position="8"/>
        <end position="127"/>
    </location>
</feature>
<keyword evidence="3" id="KW-1185">Reference proteome</keyword>
<gene>
    <name evidence="2" type="ORF">P7228_05070</name>
</gene>
<dbReference type="Gene3D" id="3.10.180.10">
    <property type="entry name" value="2,3-Dihydroxybiphenyl 1,2-Dioxygenase, domain 1"/>
    <property type="match status" value="2"/>
</dbReference>
<dbReference type="Proteomes" id="UP001215827">
    <property type="component" value="Chromosome"/>
</dbReference>
<evidence type="ECO:0000313" key="2">
    <source>
        <dbReference type="EMBL" id="WFL78438.1"/>
    </source>
</evidence>
<reference evidence="2 3" key="1">
    <citation type="submission" date="2023-03" db="EMBL/GenBank/DDBJ databases">
        <title>Altererythrobacter sp. CAU 1644 isolated from sand.</title>
        <authorList>
            <person name="Kim W."/>
        </authorList>
    </citation>
    <scope>NUCLEOTIDE SEQUENCE [LARGE SCALE GENOMIC DNA]</scope>
    <source>
        <strain evidence="2 3">CAU 1644</strain>
    </source>
</reference>
<dbReference type="InterPro" id="IPR037523">
    <property type="entry name" value="VOC_core"/>
</dbReference>
<dbReference type="InterPro" id="IPR004360">
    <property type="entry name" value="Glyas_Fos-R_dOase_dom"/>
</dbReference>
<sequence>MNSEKIGRIIWHDLFSSDLQRSLDFYRRVAGWHYENEHATDFAWGGGEKDFILALLDGEAGAGCTQTPEAFPNSWIAYVEVADVDASCAQAQELSGTILREPFEVPGVGRNALLRDPAGALIGLALSRHDYPAPTRQFGPEIYLSGRSEFPAGFYLELFDWELSAASGRTDGERRIVGPSSTDIGRLLNAGGQDTQAMWVPSVRVDDAHRAALEAKVLGVQLLEGRPSKDWESNPVLLSDPGGASLCLVDS</sequence>
<proteinExistence type="predicted"/>
<name>A0ABY8FWU3_9SPHN</name>
<dbReference type="InterPro" id="IPR029068">
    <property type="entry name" value="Glyas_Bleomycin-R_OHBP_Dase"/>
</dbReference>
<dbReference type="InterPro" id="IPR052164">
    <property type="entry name" value="Anthracycline_SecMetBiosynth"/>
</dbReference>
<dbReference type="PROSITE" id="PS51819">
    <property type="entry name" value="VOC"/>
    <property type="match status" value="1"/>
</dbReference>
<evidence type="ECO:0000313" key="3">
    <source>
        <dbReference type="Proteomes" id="UP001215827"/>
    </source>
</evidence>